<dbReference type="AlphaFoldDB" id="A0A2I2FYL8"/>
<dbReference type="GeneID" id="36561280"/>
<comment type="caution">
    <text evidence="2">The sequence shown here is derived from an EMBL/GenBank/DDBJ whole genome shotgun (WGS) entry which is preliminary data.</text>
</comment>
<evidence type="ECO:0000313" key="3">
    <source>
        <dbReference type="Proteomes" id="UP000234275"/>
    </source>
</evidence>
<feature type="compositionally biased region" description="Low complexity" evidence="1">
    <location>
        <begin position="139"/>
        <end position="148"/>
    </location>
</feature>
<dbReference type="Proteomes" id="UP000234275">
    <property type="component" value="Unassembled WGS sequence"/>
</dbReference>
<feature type="compositionally biased region" description="Low complexity" evidence="1">
    <location>
        <begin position="29"/>
        <end position="45"/>
    </location>
</feature>
<keyword evidence="3" id="KW-1185">Reference proteome</keyword>
<organism evidence="2 3">
    <name type="scientific">Aspergillus steynii IBT 23096</name>
    <dbReference type="NCBI Taxonomy" id="1392250"/>
    <lineage>
        <taxon>Eukaryota</taxon>
        <taxon>Fungi</taxon>
        <taxon>Dikarya</taxon>
        <taxon>Ascomycota</taxon>
        <taxon>Pezizomycotina</taxon>
        <taxon>Eurotiomycetes</taxon>
        <taxon>Eurotiomycetidae</taxon>
        <taxon>Eurotiales</taxon>
        <taxon>Aspergillaceae</taxon>
        <taxon>Aspergillus</taxon>
        <taxon>Aspergillus subgen. Circumdati</taxon>
    </lineage>
</organism>
<name>A0A2I2FYL8_9EURO</name>
<protein>
    <submittedName>
        <fullName evidence="2">Uncharacterized protein</fullName>
    </submittedName>
</protein>
<dbReference type="VEuPathDB" id="FungiDB:P170DRAFT_478664"/>
<feature type="region of interest" description="Disordered" evidence="1">
    <location>
        <begin position="1"/>
        <end position="148"/>
    </location>
</feature>
<dbReference type="RefSeq" id="XP_024701027.1">
    <property type="nucleotide sequence ID" value="XM_024853582.1"/>
</dbReference>
<gene>
    <name evidence="2" type="ORF">P170DRAFT_478664</name>
</gene>
<dbReference type="EMBL" id="MSFO01000007">
    <property type="protein sequence ID" value="PLB45725.1"/>
    <property type="molecule type" value="Genomic_DNA"/>
</dbReference>
<proteinExistence type="predicted"/>
<feature type="compositionally biased region" description="Gly residues" evidence="1">
    <location>
        <begin position="76"/>
        <end position="96"/>
    </location>
</feature>
<reference evidence="2 3" key="1">
    <citation type="submission" date="2016-12" db="EMBL/GenBank/DDBJ databases">
        <title>The genomes of Aspergillus section Nigri reveals drivers in fungal speciation.</title>
        <authorList>
            <consortium name="DOE Joint Genome Institute"/>
            <person name="Vesth T.C."/>
            <person name="Nybo J."/>
            <person name="Theobald S."/>
            <person name="Brandl J."/>
            <person name="Frisvad J.C."/>
            <person name="Nielsen K.F."/>
            <person name="Lyhne E.K."/>
            <person name="Kogle M.E."/>
            <person name="Kuo A."/>
            <person name="Riley R."/>
            <person name="Clum A."/>
            <person name="Nolan M."/>
            <person name="Lipzen A."/>
            <person name="Salamov A."/>
            <person name="Henrissat B."/>
            <person name="Wiebenga A."/>
            <person name="De Vries R.P."/>
            <person name="Grigoriev I.V."/>
            <person name="Mortensen U.H."/>
            <person name="Andersen M.R."/>
            <person name="Baker S.E."/>
        </authorList>
    </citation>
    <scope>NUCLEOTIDE SEQUENCE [LARGE SCALE GENOMIC DNA]</scope>
    <source>
        <strain evidence="2 3">IBT 23096</strain>
    </source>
</reference>
<evidence type="ECO:0000313" key="2">
    <source>
        <dbReference type="EMBL" id="PLB45725.1"/>
    </source>
</evidence>
<feature type="compositionally biased region" description="Polar residues" evidence="1">
    <location>
        <begin position="97"/>
        <end position="112"/>
    </location>
</feature>
<dbReference type="OrthoDB" id="4439402at2759"/>
<accession>A0A2I2FYL8</accession>
<sequence>MSNILHKVKDVVTGHHHGKESKDSNKRQPGASSGTGPSESSPSAGKYNPNEYASGTGGAGRQVPTEYGSQPAAGQYGTGTGTGTGDYGRPEGGSAPGGSSYSTQPGSGQYTEGTRRYEDYSKLGSLPESDPRHATGGTQQQQQQRSQW</sequence>
<evidence type="ECO:0000256" key="1">
    <source>
        <dbReference type="SAM" id="MobiDB-lite"/>
    </source>
</evidence>